<evidence type="ECO:0000256" key="4">
    <source>
        <dbReference type="ARBA" id="ARBA00022777"/>
    </source>
</evidence>
<dbReference type="InterPro" id="IPR037051">
    <property type="entry name" value="4-carb_acid_sugar_kinase_N_sf"/>
</dbReference>
<gene>
    <name evidence="9" type="ORF">PSQ39_10350</name>
</gene>
<dbReference type="NCBIfam" id="NF042436">
    <property type="entry name" value="OxoIsoapKin_OiaK"/>
    <property type="match status" value="1"/>
</dbReference>
<evidence type="ECO:0000256" key="2">
    <source>
        <dbReference type="ARBA" id="ARBA00022679"/>
    </source>
</evidence>
<dbReference type="Gene3D" id="3.40.980.20">
    <property type="entry name" value="Four-carbon acid sugar kinase, nucleotide binding domain"/>
    <property type="match status" value="1"/>
</dbReference>
<evidence type="ECO:0000256" key="1">
    <source>
        <dbReference type="ARBA" id="ARBA00005715"/>
    </source>
</evidence>
<dbReference type="SUPFAM" id="SSF142764">
    <property type="entry name" value="YgbK-like"/>
    <property type="match status" value="1"/>
</dbReference>
<reference evidence="9 10" key="1">
    <citation type="submission" date="2023-02" db="EMBL/GenBank/DDBJ databases">
        <title>Bacterial whole genome sequence for Curvibacter sp. HBC28.</title>
        <authorList>
            <person name="Le V."/>
            <person name="Ko S.-R."/>
            <person name="Ahn C.-Y."/>
            <person name="Oh H.-M."/>
        </authorList>
    </citation>
    <scope>NUCLEOTIDE SEQUENCE [LARGE SCALE GENOMIC DNA]</scope>
    <source>
        <strain evidence="9 10">HBC28</strain>
    </source>
</reference>
<sequence>MSPNDDHQPAPLPEGLLLAYYGDDFTGSTDAMEAMTAAGVPTVLFLAPPTPEALQRFPGVRCVGLAGSSRGRSPEWMRAELPQAFASLKALGAPILHYKVCSTFDSSPSLGSIGCAIEIGLQHMGGHWSPTVVGAPRLRRYQVFGHLFAAVDGVGYRLDRHPTMSRHPVTPMGESDLRRHLAAQTPRRMGLVDMVQLKSGDAHAQLTACRQPEADEAGATSPQAEAPIVFIDVLDEDTLLEAGRLVWRQRGQGLFSASSSGLCYALTAYWRSEGWLPAHTALPETQPVSQIAAVSGSCSPVSAAQIRWARAHGFATERLAVAACLQPARREAELQRVLAQAGQALSAGRSALVFSAEGPDDPEVLAFDQHAAQAGLSRTEAARCVGACLAEVMKRLLDQHPLRRIVVAGGDSSGEVASVLGLDALTVLARLTPGAPLCRAWSTHPQRDGLEVVLKGGQMGGESFYGQALHGG</sequence>
<evidence type="ECO:0000256" key="5">
    <source>
        <dbReference type="ARBA" id="ARBA00022840"/>
    </source>
</evidence>
<keyword evidence="10" id="KW-1185">Reference proteome</keyword>
<evidence type="ECO:0000256" key="3">
    <source>
        <dbReference type="ARBA" id="ARBA00022741"/>
    </source>
</evidence>
<evidence type="ECO:0000313" key="9">
    <source>
        <dbReference type="EMBL" id="MDD0815031.1"/>
    </source>
</evidence>
<accession>A0ABT5MF22</accession>
<name>A0ABT5MF22_9BURK</name>
<keyword evidence="5" id="KW-0067">ATP-binding</keyword>
<protein>
    <submittedName>
        <fullName evidence="9">Four-carbon acid sugar kinase family protein</fullName>
    </submittedName>
</protein>
<dbReference type="Pfam" id="PF17042">
    <property type="entry name" value="NBD_C"/>
    <property type="match status" value="1"/>
</dbReference>
<comment type="caution">
    <text evidence="9">The sequence shown here is derived from an EMBL/GenBank/DDBJ whole genome shotgun (WGS) entry which is preliminary data.</text>
</comment>
<proteinExistence type="inferred from homology"/>
<evidence type="ECO:0000313" key="10">
    <source>
        <dbReference type="Proteomes" id="UP001528672"/>
    </source>
</evidence>
<dbReference type="InterPro" id="IPR050015">
    <property type="entry name" value="OiaK"/>
</dbReference>
<dbReference type="GO" id="GO:0016301">
    <property type="term" value="F:kinase activity"/>
    <property type="evidence" value="ECO:0007669"/>
    <property type="project" value="UniProtKB-KW"/>
</dbReference>
<evidence type="ECO:0000259" key="8">
    <source>
        <dbReference type="Pfam" id="PF17042"/>
    </source>
</evidence>
<feature type="domain" description="Four-carbon acid sugar kinase N-terminal" evidence="7">
    <location>
        <begin position="18"/>
        <end position="266"/>
    </location>
</feature>
<dbReference type="Pfam" id="PF07005">
    <property type="entry name" value="SBD_N"/>
    <property type="match status" value="1"/>
</dbReference>
<keyword evidence="2" id="KW-0808">Transferase</keyword>
<dbReference type="InterPro" id="IPR042213">
    <property type="entry name" value="NBD_C_sf"/>
</dbReference>
<organism evidence="9 10">
    <name type="scientific">Curvibacter microcysteis</name>
    <dbReference type="NCBI Taxonomy" id="3026419"/>
    <lineage>
        <taxon>Bacteria</taxon>
        <taxon>Pseudomonadati</taxon>
        <taxon>Pseudomonadota</taxon>
        <taxon>Betaproteobacteria</taxon>
        <taxon>Burkholderiales</taxon>
        <taxon>Comamonadaceae</taxon>
        <taxon>Curvibacter</taxon>
    </lineage>
</organism>
<keyword evidence="3" id="KW-0547">Nucleotide-binding</keyword>
<dbReference type="EMBL" id="JAQSIO010000003">
    <property type="protein sequence ID" value="MDD0815031.1"/>
    <property type="molecule type" value="Genomic_DNA"/>
</dbReference>
<evidence type="ECO:0000259" key="7">
    <source>
        <dbReference type="Pfam" id="PF07005"/>
    </source>
</evidence>
<dbReference type="InterPro" id="IPR010737">
    <property type="entry name" value="4-carb_acid_sugar_kinase_N"/>
</dbReference>
<keyword evidence="4 9" id="KW-0418">Kinase</keyword>
<comment type="similarity">
    <text evidence="1">Belongs to the four-carbon acid sugar kinase family.</text>
</comment>
<feature type="domain" description="Four-carbon acid sugar kinase nucleotide binding" evidence="8">
    <location>
        <begin position="293"/>
        <end position="464"/>
    </location>
</feature>
<dbReference type="RefSeq" id="WP_273926693.1">
    <property type="nucleotide sequence ID" value="NZ_JAQSIO010000003.1"/>
</dbReference>
<dbReference type="Gene3D" id="3.40.50.10840">
    <property type="entry name" value="Putative sugar-binding, N-terminal domain"/>
    <property type="match status" value="1"/>
</dbReference>
<keyword evidence="6" id="KW-0119">Carbohydrate metabolism</keyword>
<dbReference type="InterPro" id="IPR031475">
    <property type="entry name" value="NBD_C"/>
</dbReference>
<dbReference type="Proteomes" id="UP001528672">
    <property type="component" value="Unassembled WGS sequence"/>
</dbReference>
<evidence type="ECO:0000256" key="6">
    <source>
        <dbReference type="ARBA" id="ARBA00023277"/>
    </source>
</evidence>